<dbReference type="GO" id="GO:0003924">
    <property type="term" value="F:GTPase activity"/>
    <property type="evidence" value="ECO:0007669"/>
    <property type="project" value="InterPro"/>
</dbReference>
<sequence length="443" mass="49761">METKFKPHINVVFLGHVDSGKSTTAGHFLKKCGLVSKKLFEKISQEAKDLGKQSFKYAYVFDRMKNERERGLTQDFTSLNFETENKTFTLVDAPGHTKYMKNMISAMSQADAVVLVVDATVGTFEKGFKKQGKIRELAIVASAYGAKQMIVLVNKMDVSSVDYSQARFNRIKDKMNPFLLRLGYHSSAFQFVPISAWLGQNLTELDTQSMGWYTGPTLYQALERLQEPKRATDQPLRLVVKNKYKIMGVGTVVTGIVASGTIARGTKLILAPPGYIYEAKSIECDYKPIKQAQCGQFVSINLKMLHLQGVSRGMILGNVNEDPPCEVLDFTARIFVFNHPTQIRPGYEPVIDCHTAHVTCKIDRFLQKINKNGRLLEKSPTSLRKGDHAIVHMKPLMPFCAEPYHKIPTLGRIIIRDMSIIVGIGIIQSINKRGNSKKTSKKY</sequence>
<evidence type="ECO:0000256" key="4">
    <source>
        <dbReference type="ARBA" id="ARBA00022917"/>
    </source>
</evidence>
<evidence type="ECO:0000256" key="5">
    <source>
        <dbReference type="ARBA" id="ARBA00023134"/>
    </source>
</evidence>
<dbReference type="SUPFAM" id="SSF52540">
    <property type="entry name" value="P-loop containing nucleoside triphosphate hydrolases"/>
    <property type="match status" value="1"/>
</dbReference>
<evidence type="ECO:0000256" key="1">
    <source>
        <dbReference type="ARBA" id="ARBA00007249"/>
    </source>
</evidence>
<dbReference type="PANTHER" id="PTHR23115">
    <property type="entry name" value="TRANSLATION FACTOR"/>
    <property type="match status" value="1"/>
</dbReference>
<dbReference type="GO" id="GO:0005525">
    <property type="term" value="F:GTP binding"/>
    <property type="evidence" value="ECO:0007669"/>
    <property type="project" value="UniProtKB-KW"/>
</dbReference>
<dbReference type="AlphaFoldDB" id="A0AAV8A3Q9"/>
<dbReference type="PROSITE" id="PS51722">
    <property type="entry name" value="G_TR_2"/>
    <property type="match status" value="1"/>
</dbReference>
<evidence type="ECO:0000259" key="6">
    <source>
        <dbReference type="PROSITE" id="PS51722"/>
    </source>
</evidence>
<dbReference type="SUPFAM" id="SSF50447">
    <property type="entry name" value="Translation proteins"/>
    <property type="match status" value="1"/>
</dbReference>
<dbReference type="FunFam" id="2.40.30.10:FF:000005">
    <property type="entry name" value="Elongation factor 1-alpha"/>
    <property type="match status" value="1"/>
</dbReference>
<dbReference type="EMBL" id="JANTQA010000016">
    <property type="protein sequence ID" value="KAJ3447362.1"/>
    <property type="molecule type" value="Genomic_DNA"/>
</dbReference>
<gene>
    <name evidence="7" type="ORF">M0812_07592</name>
</gene>
<name>A0AAV8A3Q9_9EUKA</name>
<keyword evidence="5" id="KW-0342">GTP-binding</keyword>
<dbReference type="Gene3D" id="3.40.50.300">
    <property type="entry name" value="P-loop containing nucleotide triphosphate hydrolases"/>
    <property type="match status" value="1"/>
</dbReference>
<dbReference type="Pfam" id="PF00009">
    <property type="entry name" value="GTP_EFTU"/>
    <property type="match status" value="1"/>
</dbReference>
<evidence type="ECO:0000313" key="8">
    <source>
        <dbReference type="Proteomes" id="UP001146793"/>
    </source>
</evidence>
<dbReference type="Gene3D" id="2.40.30.10">
    <property type="entry name" value="Translation factors"/>
    <property type="match status" value="2"/>
</dbReference>
<dbReference type="GO" id="GO:0003746">
    <property type="term" value="F:translation elongation factor activity"/>
    <property type="evidence" value="ECO:0007669"/>
    <property type="project" value="UniProtKB-KW"/>
</dbReference>
<evidence type="ECO:0000256" key="3">
    <source>
        <dbReference type="ARBA" id="ARBA00022768"/>
    </source>
</evidence>
<evidence type="ECO:0000313" key="7">
    <source>
        <dbReference type="EMBL" id="KAJ3447362.1"/>
    </source>
</evidence>
<dbReference type="InterPro" id="IPR000795">
    <property type="entry name" value="T_Tr_GTP-bd_dom"/>
</dbReference>
<dbReference type="InterPro" id="IPR027417">
    <property type="entry name" value="P-loop_NTPase"/>
</dbReference>
<feature type="domain" description="Tr-type G" evidence="6">
    <location>
        <begin position="6"/>
        <end position="229"/>
    </location>
</feature>
<dbReference type="InterPro" id="IPR009000">
    <property type="entry name" value="Transl_B-barrel_sf"/>
</dbReference>
<organism evidence="7 8">
    <name type="scientific">Anaeramoeba flamelloides</name>
    <dbReference type="NCBI Taxonomy" id="1746091"/>
    <lineage>
        <taxon>Eukaryota</taxon>
        <taxon>Metamonada</taxon>
        <taxon>Anaeramoebidae</taxon>
        <taxon>Anaeramoeba</taxon>
    </lineage>
</organism>
<comment type="similarity">
    <text evidence="1">Belongs to the TRAFAC class translation factor GTPase superfamily. Classic translation factor GTPase family. EF-Tu/EF-1A subfamily.</text>
</comment>
<dbReference type="Pfam" id="PF22594">
    <property type="entry name" value="GTP-eEF1A_C"/>
    <property type="match status" value="1"/>
</dbReference>
<dbReference type="Pfam" id="PF03144">
    <property type="entry name" value="GTP_EFTU_D2"/>
    <property type="match status" value="1"/>
</dbReference>
<keyword evidence="4" id="KW-0648">Protein biosynthesis</keyword>
<dbReference type="SUPFAM" id="SSF50465">
    <property type="entry name" value="EF-Tu/eEF-1alpha/eIF2-gamma C-terminal domain"/>
    <property type="match status" value="1"/>
</dbReference>
<evidence type="ECO:0000256" key="2">
    <source>
        <dbReference type="ARBA" id="ARBA00022741"/>
    </source>
</evidence>
<keyword evidence="3" id="KW-0251">Elongation factor</keyword>
<dbReference type="InterPro" id="IPR009001">
    <property type="entry name" value="Transl_elong_EF1A/Init_IF2_C"/>
</dbReference>
<reference evidence="7" key="1">
    <citation type="submission" date="2022-08" db="EMBL/GenBank/DDBJ databases">
        <title>Novel sulphate-reducing endosymbionts in the free-living metamonad Anaeramoeba.</title>
        <authorList>
            <person name="Jerlstrom-Hultqvist J."/>
            <person name="Cepicka I."/>
            <person name="Gallot-Lavallee L."/>
            <person name="Salas-Leiva D."/>
            <person name="Curtis B.A."/>
            <person name="Zahonova K."/>
            <person name="Pipaliya S."/>
            <person name="Dacks J."/>
            <person name="Roger A.J."/>
        </authorList>
    </citation>
    <scope>NUCLEOTIDE SEQUENCE</scope>
    <source>
        <strain evidence="7">Busselton2</strain>
    </source>
</reference>
<dbReference type="InterPro" id="IPR004161">
    <property type="entry name" value="EFTu-like_2"/>
</dbReference>
<protein>
    <submittedName>
        <fullName evidence="7">Translation factor</fullName>
    </submittedName>
</protein>
<accession>A0AAV8A3Q9</accession>
<dbReference type="CDD" id="cd03705">
    <property type="entry name" value="EF1_alpha_III"/>
    <property type="match status" value="1"/>
</dbReference>
<dbReference type="Proteomes" id="UP001146793">
    <property type="component" value="Unassembled WGS sequence"/>
</dbReference>
<dbReference type="PRINTS" id="PR00315">
    <property type="entry name" value="ELONGATNFCT"/>
</dbReference>
<proteinExistence type="inferred from homology"/>
<dbReference type="InterPro" id="IPR050100">
    <property type="entry name" value="TRAFAC_GTPase_members"/>
</dbReference>
<comment type="caution">
    <text evidence="7">The sequence shown here is derived from an EMBL/GenBank/DDBJ whole genome shotgun (WGS) entry which is preliminary data.</text>
</comment>
<keyword evidence="2" id="KW-0547">Nucleotide-binding</keyword>
<dbReference type="InterPro" id="IPR054696">
    <property type="entry name" value="GTP-eEF1A_C"/>
</dbReference>